<comment type="subcellular location">
    <subcellularLocation>
        <location evidence="1">Nucleus</location>
    </subcellularLocation>
</comment>
<sequence>NAGQGFTPHVITVAVGEDVGQKIMSFMQQKKRAVCILSASGSISNASLRQPAIMGGNVTYE</sequence>
<organism evidence="3 4">
    <name type="scientific">Papaver nudicaule</name>
    <name type="common">Iceland poppy</name>
    <dbReference type="NCBI Taxonomy" id="74823"/>
    <lineage>
        <taxon>Eukaryota</taxon>
        <taxon>Viridiplantae</taxon>
        <taxon>Streptophyta</taxon>
        <taxon>Embryophyta</taxon>
        <taxon>Tracheophyta</taxon>
        <taxon>Spermatophyta</taxon>
        <taxon>Magnoliopsida</taxon>
        <taxon>Ranunculales</taxon>
        <taxon>Papaveraceae</taxon>
        <taxon>Papaveroideae</taxon>
        <taxon>Papaver</taxon>
    </lineage>
</organism>
<protein>
    <recommendedName>
        <fullName evidence="1">AT-hook motif nuclear-localized protein</fullName>
    </recommendedName>
</protein>
<dbReference type="Gene3D" id="3.30.1330.80">
    <property type="entry name" value="Hypothetical protein, similar to alpha- acetolactate decarboxylase, domain 2"/>
    <property type="match status" value="1"/>
</dbReference>
<dbReference type="AlphaFoldDB" id="A0AA41V4S2"/>
<dbReference type="InterPro" id="IPR005175">
    <property type="entry name" value="PPC_dom"/>
</dbReference>
<gene>
    <name evidence="3" type="ORF">MKW94_030475</name>
</gene>
<evidence type="ECO:0000313" key="3">
    <source>
        <dbReference type="EMBL" id="MCL7024708.1"/>
    </source>
</evidence>
<dbReference type="EMBL" id="JAJJMA010037417">
    <property type="protein sequence ID" value="MCL7024708.1"/>
    <property type="molecule type" value="Genomic_DNA"/>
</dbReference>
<dbReference type="GO" id="GO:0003680">
    <property type="term" value="F:minor groove of adenine-thymine-rich DNA binding"/>
    <property type="evidence" value="ECO:0007669"/>
    <property type="project" value="UniProtKB-UniRule"/>
</dbReference>
<evidence type="ECO:0000313" key="4">
    <source>
        <dbReference type="Proteomes" id="UP001177140"/>
    </source>
</evidence>
<reference evidence="3" key="1">
    <citation type="submission" date="2022-03" db="EMBL/GenBank/DDBJ databases">
        <title>A functionally conserved STORR gene fusion in Papaver species that diverged 16.8 million years ago.</title>
        <authorList>
            <person name="Catania T."/>
        </authorList>
    </citation>
    <scope>NUCLEOTIDE SEQUENCE</scope>
    <source>
        <strain evidence="3">S-191538</strain>
    </source>
</reference>
<feature type="domain" description="PPC" evidence="2">
    <location>
        <begin position="2"/>
        <end position="61"/>
    </location>
</feature>
<dbReference type="GO" id="GO:0005634">
    <property type="term" value="C:nucleus"/>
    <property type="evidence" value="ECO:0007669"/>
    <property type="project" value="UniProtKB-SubCell"/>
</dbReference>
<dbReference type="SUPFAM" id="SSF117856">
    <property type="entry name" value="AF0104/ALDC/Ptd012-like"/>
    <property type="match status" value="1"/>
</dbReference>
<dbReference type="Pfam" id="PF03479">
    <property type="entry name" value="PCC"/>
    <property type="match status" value="1"/>
</dbReference>
<keyword evidence="1" id="KW-0804">Transcription</keyword>
<dbReference type="PANTHER" id="PTHR31500">
    <property type="entry name" value="AT-HOOK MOTIF NUCLEAR-LOCALIZED PROTEIN 9"/>
    <property type="match status" value="1"/>
</dbReference>
<dbReference type="PROSITE" id="PS51742">
    <property type="entry name" value="PPC"/>
    <property type="match status" value="1"/>
</dbReference>
<keyword evidence="1" id="KW-0805">Transcription regulation</keyword>
<dbReference type="Proteomes" id="UP001177140">
    <property type="component" value="Unassembled WGS sequence"/>
</dbReference>
<comment type="function">
    <text evidence="1">Transcription factor that specifically binds AT-rich DNA sequences related to the nuclear matrix attachment regions (MARs).</text>
</comment>
<accession>A0AA41V4S2</accession>
<dbReference type="InterPro" id="IPR039605">
    <property type="entry name" value="AHL"/>
</dbReference>
<evidence type="ECO:0000256" key="1">
    <source>
        <dbReference type="RuleBase" id="RU367031"/>
    </source>
</evidence>
<feature type="non-terminal residue" evidence="3">
    <location>
        <position position="61"/>
    </location>
</feature>
<comment type="domain">
    <text evidence="1">The PPC domain mediates interactions between AHL proteins.</text>
</comment>
<keyword evidence="1" id="KW-0539">Nucleus</keyword>
<name>A0AA41V4S2_PAPNU</name>
<comment type="caution">
    <text evidence="3">The sequence shown here is derived from an EMBL/GenBank/DDBJ whole genome shotgun (WGS) entry which is preliminary data.</text>
</comment>
<dbReference type="PANTHER" id="PTHR31500:SF68">
    <property type="entry name" value="AT-HOOK MOTIF NUCLEAR-LOCALIZED PROTEIN 14"/>
    <property type="match status" value="1"/>
</dbReference>
<evidence type="ECO:0000259" key="2">
    <source>
        <dbReference type="PROSITE" id="PS51742"/>
    </source>
</evidence>
<keyword evidence="1" id="KW-0238">DNA-binding</keyword>
<keyword evidence="4" id="KW-1185">Reference proteome</keyword>
<dbReference type="CDD" id="cd11378">
    <property type="entry name" value="DUF296"/>
    <property type="match status" value="1"/>
</dbReference>
<proteinExistence type="predicted"/>
<feature type="non-terminal residue" evidence="3">
    <location>
        <position position="1"/>
    </location>
</feature>